<keyword evidence="2" id="KW-1133">Transmembrane helix</keyword>
<feature type="region of interest" description="Disordered" evidence="1">
    <location>
        <begin position="1"/>
        <end position="35"/>
    </location>
</feature>
<dbReference type="OrthoDB" id="3256943at2759"/>
<keyword evidence="4" id="KW-1185">Reference proteome</keyword>
<feature type="compositionally biased region" description="Polar residues" evidence="1">
    <location>
        <begin position="257"/>
        <end position="270"/>
    </location>
</feature>
<proteinExistence type="predicted"/>
<organism evidence="3 4">
    <name type="scientific">Calocera viscosa (strain TUFC12733)</name>
    <dbReference type="NCBI Taxonomy" id="1330018"/>
    <lineage>
        <taxon>Eukaryota</taxon>
        <taxon>Fungi</taxon>
        <taxon>Dikarya</taxon>
        <taxon>Basidiomycota</taxon>
        <taxon>Agaricomycotina</taxon>
        <taxon>Dacrymycetes</taxon>
        <taxon>Dacrymycetales</taxon>
        <taxon>Dacrymycetaceae</taxon>
        <taxon>Calocera</taxon>
    </lineage>
</organism>
<evidence type="ECO:0000313" key="3">
    <source>
        <dbReference type="EMBL" id="KZO97004.1"/>
    </source>
</evidence>
<feature type="compositionally biased region" description="Pro residues" evidence="1">
    <location>
        <begin position="164"/>
        <end position="187"/>
    </location>
</feature>
<evidence type="ECO:0000256" key="2">
    <source>
        <dbReference type="SAM" id="Phobius"/>
    </source>
</evidence>
<dbReference type="EMBL" id="KV417281">
    <property type="protein sequence ID" value="KZO97004.1"/>
    <property type="molecule type" value="Genomic_DNA"/>
</dbReference>
<name>A0A167MRX6_CALVF</name>
<feature type="region of interest" description="Disordered" evidence="1">
    <location>
        <begin position="251"/>
        <end position="270"/>
    </location>
</feature>
<accession>A0A167MRX6</accession>
<gene>
    <name evidence="3" type="ORF">CALVIDRAFT_563229</name>
</gene>
<sequence>MSGLPSTALMSPTASFPSSASSSASPTDSSSGNQSQGTPSSLYLFTFLTTLLLLLTVSFGIVLRSFVLRRRFRRRVEAAIAAGVLLPGSLNTGRGDRRFQEKPKLWEVWMDEEKAAKGTDGAAWGDIMPISAQVLTRSSASPLTVPLPPPPRTRSLLSHLPFRRPSPPPPLLPFYPPPPPADPPTPGGPDNVQVTVLIAMPSLSRGSDDGSSADRDLKGKGRAQGAEDEDEELPEVCFGTTEVVVRDIASLGLPQLSPASNANANGEESR</sequence>
<evidence type="ECO:0000313" key="4">
    <source>
        <dbReference type="Proteomes" id="UP000076738"/>
    </source>
</evidence>
<keyword evidence="2" id="KW-0472">Membrane</keyword>
<protein>
    <submittedName>
        <fullName evidence="3">Uncharacterized protein</fullName>
    </submittedName>
</protein>
<evidence type="ECO:0000256" key="1">
    <source>
        <dbReference type="SAM" id="MobiDB-lite"/>
    </source>
</evidence>
<feature type="compositionally biased region" description="Low complexity" evidence="1">
    <location>
        <begin position="11"/>
        <end position="31"/>
    </location>
</feature>
<keyword evidence="2" id="KW-0812">Transmembrane</keyword>
<dbReference type="Proteomes" id="UP000076738">
    <property type="component" value="Unassembled WGS sequence"/>
</dbReference>
<reference evidence="3 4" key="1">
    <citation type="journal article" date="2016" name="Mol. Biol. Evol.">
        <title>Comparative Genomics of Early-Diverging Mushroom-Forming Fungi Provides Insights into the Origins of Lignocellulose Decay Capabilities.</title>
        <authorList>
            <person name="Nagy L.G."/>
            <person name="Riley R."/>
            <person name="Tritt A."/>
            <person name="Adam C."/>
            <person name="Daum C."/>
            <person name="Floudas D."/>
            <person name="Sun H."/>
            <person name="Yadav J.S."/>
            <person name="Pangilinan J."/>
            <person name="Larsson K.H."/>
            <person name="Matsuura K."/>
            <person name="Barry K."/>
            <person name="Labutti K."/>
            <person name="Kuo R."/>
            <person name="Ohm R.A."/>
            <person name="Bhattacharya S.S."/>
            <person name="Shirouzu T."/>
            <person name="Yoshinaga Y."/>
            <person name="Martin F.M."/>
            <person name="Grigoriev I.V."/>
            <person name="Hibbett D.S."/>
        </authorList>
    </citation>
    <scope>NUCLEOTIDE SEQUENCE [LARGE SCALE GENOMIC DNA]</scope>
    <source>
        <strain evidence="3 4">TUFC12733</strain>
    </source>
</reference>
<dbReference type="AlphaFoldDB" id="A0A167MRX6"/>
<feature type="transmembrane region" description="Helical" evidence="2">
    <location>
        <begin position="40"/>
        <end position="67"/>
    </location>
</feature>
<feature type="region of interest" description="Disordered" evidence="1">
    <location>
        <begin position="140"/>
        <end position="236"/>
    </location>
</feature>
<feature type="compositionally biased region" description="Polar residues" evidence="1">
    <location>
        <begin position="1"/>
        <end position="10"/>
    </location>
</feature>
<feature type="compositionally biased region" description="Basic and acidic residues" evidence="1">
    <location>
        <begin position="206"/>
        <end position="219"/>
    </location>
</feature>